<dbReference type="Gene3D" id="1.10.510.10">
    <property type="entry name" value="Transferase(Phosphotransferase) domain 1"/>
    <property type="match status" value="1"/>
</dbReference>
<gene>
    <name evidence="2" type="ORF">EST38_g8122</name>
</gene>
<evidence type="ECO:0000313" key="2">
    <source>
        <dbReference type="EMBL" id="RXW17722.1"/>
    </source>
</evidence>
<evidence type="ECO:0000259" key="1">
    <source>
        <dbReference type="PROSITE" id="PS50011"/>
    </source>
</evidence>
<comment type="caution">
    <text evidence="2">The sequence shown here is derived from an EMBL/GenBank/DDBJ whole genome shotgun (WGS) entry which is preliminary data.</text>
</comment>
<dbReference type="PROSITE" id="PS50011">
    <property type="entry name" value="PROTEIN_KINASE_DOM"/>
    <property type="match status" value="1"/>
</dbReference>
<dbReference type="PANTHER" id="PTHR37171">
    <property type="entry name" value="SERINE/THREONINE-PROTEIN KINASE YRZF-RELATED"/>
    <property type="match status" value="1"/>
</dbReference>
<dbReference type="AlphaFoldDB" id="A0A4Q2DF63"/>
<dbReference type="EMBL" id="SDEE01000317">
    <property type="protein sequence ID" value="RXW17722.1"/>
    <property type="molecule type" value="Genomic_DNA"/>
</dbReference>
<dbReference type="InterPro" id="IPR004147">
    <property type="entry name" value="ABC1_dom"/>
</dbReference>
<name>A0A4Q2DF63_9AGAR</name>
<dbReference type="Pfam" id="PF03109">
    <property type="entry name" value="ABC1"/>
    <property type="match status" value="1"/>
</dbReference>
<dbReference type="OrthoDB" id="3269050at2759"/>
<dbReference type="SUPFAM" id="SSF56112">
    <property type="entry name" value="Protein kinase-like (PK-like)"/>
    <property type="match status" value="1"/>
</dbReference>
<dbReference type="InterPro" id="IPR000719">
    <property type="entry name" value="Prot_kinase_dom"/>
</dbReference>
<dbReference type="InterPro" id="IPR052396">
    <property type="entry name" value="Meiotic_Drive_Suppr_Kinase"/>
</dbReference>
<evidence type="ECO:0000313" key="3">
    <source>
        <dbReference type="Proteomes" id="UP000290288"/>
    </source>
</evidence>
<dbReference type="Proteomes" id="UP000290288">
    <property type="component" value="Unassembled WGS sequence"/>
</dbReference>
<dbReference type="InterPro" id="IPR011009">
    <property type="entry name" value="Kinase-like_dom_sf"/>
</dbReference>
<dbReference type="PANTHER" id="PTHR37171:SF1">
    <property type="entry name" value="SERINE_THREONINE-PROTEIN KINASE YRZF-RELATED"/>
    <property type="match status" value="1"/>
</dbReference>
<reference evidence="2 3" key="1">
    <citation type="submission" date="2019-01" db="EMBL/GenBank/DDBJ databases">
        <title>Draft genome sequence of Psathyrella aberdarensis IHI B618.</title>
        <authorList>
            <person name="Buettner E."/>
            <person name="Kellner H."/>
        </authorList>
    </citation>
    <scope>NUCLEOTIDE SEQUENCE [LARGE SCALE GENOMIC DNA]</scope>
    <source>
        <strain evidence="2 3">IHI B618</strain>
    </source>
</reference>
<proteinExistence type="predicted"/>
<dbReference type="GO" id="GO:0005524">
    <property type="term" value="F:ATP binding"/>
    <property type="evidence" value="ECO:0007669"/>
    <property type="project" value="InterPro"/>
</dbReference>
<dbReference type="GO" id="GO:0004672">
    <property type="term" value="F:protein kinase activity"/>
    <property type="evidence" value="ECO:0007669"/>
    <property type="project" value="InterPro"/>
</dbReference>
<dbReference type="STRING" id="2316362.A0A4Q2DF63"/>
<sequence>MSPTPDPATTCPVSSILGDPLPARSIVTLRTASDQTLQFEIIQPFIPFTKSQVYLARPASEAEKRRHAPEVILKIYDPRYLDDRLPPTPKSQRPIRFWSLDAETQAAERRKKVQSGSVPDDFEDDMIYEDVVEPWVYEEHFYRLLKTCWESEVACLRKLESFQGTVVPRLFESGSIVLPPATRAIEPFAVVMEYLPGRTLEQLTPAEASSIPPAVLRPLMDAVSKLVEHGVIHDDVNANNILLSPMDQPTRAVLIDFGCGAVREDYDTEEKWAFSSSFANDVEHLKITLRQKEIEFN</sequence>
<accession>A0A4Q2DF63</accession>
<protein>
    <recommendedName>
        <fullName evidence="1">Protein kinase domain-containing protein</fullName>
    </recommendedName>
</protein>
<organism evidence="2 3">
    <name type="scientific">Candolleomyces aberdarensis</name>
    <dbReference type="NCBI Taxonomy" id="2316362"/>
    <lineage>
        <taxon>Eukaryota</taxon>
        <taxon>Fungi</taxon>
        <taxon>Dikarya</taxon>
        <taxon>Basidiomycota</taxon>
        <taxon>Agaricomycotina</taxon>
        <taxon>Agaricomycetes</taxon>
        <taxon>Agaricomycetidae</taxon>
        <taxon>Agaricales</taxon>
        <taxon>Agaricineae</taxon>
        <taxon>Psathyrellaceae</taxon>
        <taxon>Candolleomyces</taxon>
    </lineage>
</organism>
<keyword evidence="3" id="KW-1185">Reference proteome</keyword>
<feature type="domain" description="Protein kinase" evidence="1">
    <location>
        <begin position="39"/>
        <end position="297"/>
    </location>
</feature>